<dbReference type="Gene3D" id="3.90.1340.10">
    <property type="entry name" value="Phage tail collar domain"/>
    <property type="match status" value="1"/>
</dbReference>
<dbReference type="AlphaFoldDB" id="A0A841SQR6"/>
<evidence type="ECO:0000313" key="2">
    <source>
        <dbReference type="EMBL" id="MBB6634753.1"/>
    </source>
</evidence>
<organism evidence="2 3">
    <name type="scientific">Cohnella thailandensis</name>
    <dbReference type="NCBI Taxonomy" id="557557"/>
    <lineage>
        <taxon>Bacteria</taxon>
        <taxon>Bacillati</taxon>
        <taxon>Bacillota</taxon>
        <taxon>Bacilli</taxon>
        <taxon>Bacillales</taxon>
        <taxon>Paenibacillaceae</taxon>
        <taxon>Cohnella</taxon>
    </lineage>
</organism>
<sequence length="174" mass="18475">MDPYLGEIRLFAGPFAPQGWAFCFGQVLKTIENQALFTVIGNMYGGDGRDTFQLPDLRGRAPMHWGQGPGLTSRSLGVVGGETTVNLTLDQMPVHNHLPGTHSAANETSPVGAIWATTQKVGKASPKAYSNVGSVPMNPLAIGSTGGSQAHNNMQPFLELNFIIALEGIFPPKS</sequence>
<reference evidence="2 3" key="1">
    <citation type="submission" date="2020-08" db="EMBL/GenBank/DDBJ databases">
        <title>Cohnella phylogeny.</title>
        <authorList>
            <person name="Dunlap C."/>
        </authorList>
    </citation>
    <scope>NUCLEOTIDE SEQUENCE [LARGE SCALE GENOMIC DNA]</scope>
    <source>
        <strain evidence="2 3">DSM 25241</strain>
    </source>
</reference>
<dbReference type="InterPro" id="IPR011083">
    <property type="entry name" value="Phage_tail_collar_dom"/>
</dbReference>
<evidence type="ECO:0000313" key="3">
    <source>
        <dbReference type="Proteomes" id="UP000535838"/>
    </source>
</evidence>
<dbReference type="Proteomes" id="UP000535838">
    <property type="component" value="Unassembled WGS sequence"/>
</dbReference>
<dbReference type="InterPro" id="IPR037053">
    <property type="entry name" value="Phage_tail_collar_dom_sf"/>
</dbReference>
<dbReference type="SUPFAM" id="SSF88874">
    <property type="entry name" value="Receptor-binding domain of short tail fibre protein gp12"/>
    <property type="match status" value="1"/>
</dbReference>
<comment type="caution">
    <text evidence="2">The sequence shown here is derived from an EMBL/GenBank/DDBJ whole genome shotgun (WGS) entry which is preliminary data.</text>
</comment>
<accession>A0A841SQR6</accession>
<protein>
    <submittedName>
        <fullName evidence="2">Phage tail protein</fullName>
    </submittedName>
</protein>
<proteinExistence type="predicted"/>
<dbReference type="RefSeq" id="WP_185119993.1">
    <property type="nucleotide sequence ID" value="NZ_JACJVQ010000008.1"/>
</dbReference>
<keyword evidence="3" id="KW-1185">Reference proteome</keyword>
<feature type="domain" description="Phage tail collar" evidence="1">
    <location>
        <begin position="6"/>
        <end position="62"/>
    </location>
</feature>
<dbReference type="EMBL" id="JACJVQ010000008">
    <property type="protein sequence ID" value="MBB6634753.1"/>
    <property type="molecule type" value="Genomic_DNA"/>
</dbReference>
<name>A0A841SQR6_9BACL</name>
<gene>
    <name evidence="2" type="ORF">H7B67_11600</name>
</gene>
<evidence type="ECO:0000259" key="1">
    <source>
        <dbReference type="Pfam" id="PF07484"/>
    </source>
</evidence>
<dbReference type="Pfam" id="PF07484">
    <property type="entry name" value="Collar"/>
    <property type="match status" value="1"/>
</dbReference>